<reference evidence="1" key="1">
    <citation type="journal article" date="2015" name="Nature">
        <title>Complex archaea that bridge the gap between prokaryotes and eukaryotes.</title>
        <authorList>
            <person name="Spang A."/>
            <person name="Saw J.H."/>
            <person name="Jorgensen S.L."/>
            <person name="Zaremba-Niedzwiedzka K."/>
            <person name="Martijn J."/>
            <person name="Lind A.E."/>
            <person name="van Eijk R."/>
            <person name="Schleper C."/>
            <person name="Guy L."/>
            <person name="Ettema T.J."/>
        </authorList>
    </citation>
    <scope>NUCLEOTIDE SEQUENCE</scope>
</reference>
<sequence>MSNQLPRIWDVNEPYPDVISGALTEDIFAASLSAVKNGSAPPIYQEPNEFFEKTHVTDAIEAL</sequence>
<gene>
    <name evidence="1" type="ORF">LCGC14_2438040</name>
</gene>
<comment type="caution">
    <text evidence="1">The sequence shown here is derived from an EMBL/GenBank/DDBJ whole genome shotgun (WGS) entry which is preliminary data.</text>
</comment>
<name>A0A0F9C795_9ZZZZ</name>
<protein>
    <submittedName>
        <fullName evidence="1">Uncharacterized protein</fullName>
    </submittedName>
</protein>
<feature type="non-terminal residue" evidence="1">
    <location>
        <position position="63"/>
    </location>
</feature>
<accession>A0A0F9C795</accession>
<organism evidence="1">
    <name type="scientific">marine sediment metagenome</name>
    <dbReference type="NCBI Taxonomy" id="412755"/>
    <lineage>
        <taxon>unclassified sequences</taxon>
        <taxon>metagenomes</taxon>
        <taxon>ecological metagenomes</taxon>
    </lineage>
</organism>
<dbReference type="EMBL" id="LAZR01037449">
    <property type="protein sequence ID" value="KKL22177.1"/>
    <property type="molecule type" value="Genomic_DNA"/>
</dbReference>
<dbReference type="AlphaFoldDB" id="A0A0F9C795"/>
<evidence type="ECO:0000313" key="1">
    <source>
        <dbReference type="EMBL" id="KKL22177.1"/>
    </source>
</evidence>
<proteinExistence type="predicted"/>